<dbReference type="Proteomes" id="UP000199629">
    <property type="component" value="Unassembled WGS sequence"/>
</dbReference>
<accession>A0A1C4WBC0</accession>
<reference evidence="2" key="1">
    <citation type="submission" date="2016-06" db="EMBL/GenBank/DDBJ databases">
        <authorList>
            <person name="Varghese N."/>
            <person name="Submissions Spin"/>
        </authorList>
    </citation>
    <scope>NUCLEOTIDE SEQUENCE [LARGE SCALE GENOMIC DNA]</scope>
    <source>
        <strain evidence="2">DSM 45246</strain>
    </source>
</reference>
<protein>
    <submittedName>
        <fullName evidence="1">Uncharacterized protein</fullName>
    </submittedName>
</protein>
<evidence type="ECO:0000313" key="2">
    <source>
        <dbReference type="Proteomes" id="UP000199629"/>
    </source>
</evidence>
<evidence type="ECO:0000313" key="1">
    <source>
        <dbReference type="EMBL" id="SCE93492.1"/>
    </source>
</evidence>
<sequence>MMRLPPTAVSLPSVGPENAAPVTRRLGLAVTPLAGQVCAESNVRSPGAVAARGIAPGPPLRR</sequence>
<name>A0A1C4WBC0_9ACTN</name>
<keyword evidence="2" id="KW-1185">Reference proteome</keyword>
<proteinExistence type="predicted"/>
<dbReference type="EMBL" id="FMCS01000003">
    <property type="protein sequence ID" value="SCE93492.1"/>
    <property type="molecule type" value="Genomic_DNA"/>
</dbReference>
<organism evidence="1 2">
    <name type="scientific">Micromonospora chaiyaphumensis</name>
    <dbReference type="NCBI Taxonomy" id="307119"/>
    <lineage>
        <taxon>Bacteria</taxon>
        <taxon>Bacillati</taxon>
        <taxon>Actinomycetota</taxon>
        <taxon>Actinomycetes</taxon>
        <taxon>Micromonosporales</taxon>
        <taxon>Micromonosporaceae</taxon>
        <taxon>Micromonospora</taxon>
    </lineage>
</organism>
<dbReference type="AlphaFoldDB" id="A0A1C4WBC0"/>
<gene>
    <name evidence="1" type="ORF">GA0070214_103405</name>
</gene>